<dbReference type="AlphaFoldDB" id="C2EF28"/>
<gene>
    <name evidence="10 12" type="primary">dinG</name>
    <name evidence="12" type="ORF">HMPREF0545_0250</name>
</gene>
<dbReference type="SUPFAM" id="SSF53098">
    <property type="entry name" value="Ribonuclease H-like"/>
    <property type="match status" value="1"/>
</dbReference>
<dbReference type="PANTHER" id="PTHR30231:SF41">
    <property type="entry name" value="DNA POLYMERASE III SUBUNIT EPSILON"/>
    <property type="match status" value="1"/>
</dbReference>
<keyword evidence="6 10" id="KW-0378">Hydrolase</keyword>
<evidence type="ECO:0000256" key="2">
    <source>
        <dbReference type="ARBA" id="ARBA00022695"/>
    </source>
</evidence>
<keyword evidence="1" id="KW-0808">Transferase</keyword>
<dbReference type="GO" id="GO:0045004">
    <property type="term" value="P:DNA replication proofreading"/>
    <property type="evidence" value="ECO:0007669"/>
    <property type="project" value="TreeGrafter"/>
</dbReference>
<dbReference type="GO" id="GO:0008408">
    <property type="term" value="F:3'-5' exonuclease activity"/>
    <property type="evidence" value="ECO:0007669"/>
    <property type="project" value="InterPro"/>
</dbReference>
<evidence type="ECO:0000256" key="4">
    <source>
        <dbReference type="ARBA" id="ARBA00022722"/>
    </source>
</evidence>
<dbReference type="FunFam" id="3.30.420.10:FF:000045">
    <property type="entry name" value="3'-5' exonuclease DinG"/>
    <property type="match status" value="1"/>
</dbReference>
<comment type="caution">
    <text evidence="12">The sequence shown here is derived from an EMBL/GenBank/DDBJ whole genome shotgun (WGS) entry which is preliminary data.</text>
</comment>
<sequence>ILAMKVRLMIKERIYAVVDLETTGPKQDGSDKIIQFSCDFVQSNKIVNHFSTLINPGMPIPAEVKKLTGIKDKDVRYAPYFDEVAGTIYAMLQNTTFVAHNVNFDYSFLSSELERAGYPELELPMMDTVQLTQIIYPTLVSYRLIDVSKYLQLSHIHPHKADSDTKATAELLINLKKRIETFPLILLQRLAKMGDSLIAQTGEFFNEVYLNKKDREEKLPNDLMVVEDIVLKRPKLIDEKISKQEYPETKDEKQNLFSEVLEWRSSQIKMMDDINNDLNEKKSKKYIYDAATGIGKTLGYLMPIAYKATEEKVVISTATTTLQNQLIDKDISMLKEVIPFNLNIVNLKGSQHYIDIDKFYQSLSIPQSKKATQIQMTLLVWLMETSTGDMEELNLLSMQDTIFAQIEHHGIRGLNKKSAFYSVDFLKRQEILRRHANIIITNHAYLLSHVDKLGGNDTVLIVDEAQHLNDNLLKENRKTIDFDQIKIISDSLLVKMESQLSFSFRDLVEINFITKAQYTELIRPIQTIDYEIMNLREIFMTYLNSNMNKASDVYVEVPIKPLNLRGMIKANLFIFKKIEKALRNLKRLQNKFSQKYSIAIVTGRLGLDEIQLINDYQKLLNLLLSEMKSWSYLDLNRLEDELETEFIWLTYPYKQENGHLRLNFIMLDGENFLNDRVYKKFSTVLLVGANLAMKETRDYMFRQLDLNSQVKIKKYDNIFDYSKQTRAYILKDIPDITSISKKEYIEYLSHDLEKILLNNNRQTLILFNSLEIIESVYPKLVKKIGSKREILAQGITGSVEKIKKRFMLGEGKILLGAGAFWEGIDLPENNLEMVIVTRLPFQSPDTVLNKARYRKLEKKGINSFYNLALPEAILRLQQGWGRLIRTPKDKGIFVLLDSRIANKNYGEKFISSFPDGVNLKSLKIDDLLKEITSFLGE</sequence>
<dbReference type="GO" id="GO:0005829">
    <property type="term" value="C:cytosol"/>
    <property type="evidence" value="ECO:0007669"/>
    <property type="project" value="TreeGrafter"/>
</dbReference>
<evidence type="ECO:0000256" key="10">
    <source>
        <dbReference type="RuleBase" id="RU364106"/>
    </source>
</evidence>
<dbReference type="SUPFAM" id="SSF52540">
    <property type="entry name" value="P-loop containing nucleoside triphosphate hydrolases"/>
    <property type="match status" value="2"/>
</dbReference>
<dbReference type="GO" id="GO:0003887">
    <property type="term" value="F:DNA-directed DNA polymerase activity"/>
    <property type="evidence" value="ECO:0007669"/>
    <property type="project" value="UniProtKB-KW"/>
</dbReference>
<dbReference type="PROSITE" id="PS51193">
    <property type="entry name" value="HELICASE_ATP_BIND_2"/>
    <property type="match status" value="1"/>
</dbReference>
<feature type="domain" description="Helicase ATP-binding" evidence="11">
    <location>
        <begin position="253"/>
        <end position="526"/>
    </location>
</feature>
<dbReference type="Proteomes" id="UP000003531">
    <property type="component" value="Unassembled WGS sequence"/>
</dbReference>
<dbReference type="PANTHER" id="PTHR30231">
    <property type="entry name" value="DNA POLYMERASE III SUBUNIT EPSILON"/>
    <property type="match status" value="1"/>
</dbReference>
<organism evidence="12 13">
    <name type="scientific">Ligilactobacillus salivarius DSM 20555 = ATCC 11741</name>
    <dbReference type="NCBI Taxonomy" id="1423799"/>
    <lineage>
        <taxon>Bacteria</taxon>
        <taxon>Bacillati</taxon>
        <taxon>Bacillota</taxon>
        <taxon>Bacilli</taxon>
        <taxon>Lactobacillales</taxon>
        <taxon>Lactobacillaceae</taxon>
        <taxon>Ligilactobacillus</taxon>
    </lineage>
</organism>
<dbReference type="EMBL" id="ACGT01000002">
    <property type="protein sequence ID" value="EEJ74581.1"/>
    <property type="molecule type" value="Genomic_DNA"/>
</dbReference>
<feature type="non-terminal residue" evidence="12">
    <location>
        <position position="1"/>
    </location>
</feature>
<evidence type="ECO:0000256" key="5">
    <source>
        <dbReference type="ARBA" id="ARBA00022741"/>
    </source>
</evidence>
<dbReference type="GO" id="GO:0004386">
    <property type="term" value="F:helicase activity"/>
    <property type="evidence" value="ECO:0007669"/>
    <property type="project" value="UniProtKB-KW"/>
</dbReference>
<keyword evidence="9" id="KW-0239">DNA-directed DNA polymerase</keyword>
<evidence type="ECO:0000256" key="1">
    <source>
        <dbReference type="ARBA" id="ARBA00022679"/>
    </source>
</evidence>
<dbReference type="InterPro" id="IPR012337">
    <property type="entry name" value="RNaseH-like_sf"/>
</dbReference>
<comment type="similarity">
    <text evidence="10">Belongs to the helicase family. DinG subfamily. Type 2 sub-subfamily.</text>
</comment>
<dbReference type="Pfam" id="PF00929">
    <property type="entry name" value="RNase_T"/>
    <property type="match status" value="1"/>
</dbReference>
<evidence type="ECO:0000256" key="6">
    <source>
        <dbReference type="ARBA" id="ARBA00022801"/>
    </source>
</evidence>
<dbReference type="NCBIfam" id="TIGR00573">
    <property type="entry name" value="dnaq"/>
    <property type="match status" value="1"/>
</dbReference>
<keyword evidence="8 10" id="KW-0067">ATP-binding</keyword>
<reference evidence="12 13" key="1">
    <citation type="submission" date="2009-01" db="EMBL/GenBank/DDBJ databases">
        <authorList>
            <person name="Qin X."/>
            <person name="Bachman B."/>
            <person name="Battles P."/>
            <person name="Bell A."/>
            <person name="Bess C."/>
            <person name="Bickham C."/>
            <person name="Chaboub L."/>
            <person name="Chen D."/>
            <person name="Coyle M."/>
            <person name="Deiros D.R."/>
            <person name="Dinh H."/>
            <person name="Forbes L."/>
            <person name="Fowler G."/>
            <person name="Francisco L."/>
            <person name="Fu Q."/>
            <person name="Gubbala S."/>
            <person name="Hale W."/>
            <person name="Han Y."/>
            <person name="Hemphill L."/>
            <person name="Highlander S.K."/>
            <person name="Hirani K."/>
            <person name="Hogues M."/>
            <person name="Jackson L."/>
            <person name="Jakkamsetti A."/>
            <person name="Javaid M."/>
            <person name="Jiang H."/>
            <person name="Korchina V."/>
            <person name="Kovar C."/>
            <person name="Lara F."/>
            <person name="Lee S."/>
            <person name="Mata R."/>
            <person name="Mathew T."/>
            <person name="Moen C."/>
            <person name="Morales K."/>
            <person name="Munidasa M."/>
            <person name="Nazareth L."/>
            <person name="Ngo R."/>
            <person name="Nguyen L."/>
            <person name="Okwuonu G."/>
            <person name="Ongeri F."/>
            <person name="Patil S."/>
            <person name="Petrosino J."/>
            <person name="Pham C."/>
            <person name="Pham P."/>
            <person name="Pu L.-L."/>
            <person name="Puazo M."/>
            <person name="Raj R."/>
            <person name="Reid J."/>
            <person name="Rouhana J."/>
            <person name="Saada N."/>
            <person name="Shang Y."/>
            <person name="Simmons D."/>
            <person name="Thornton R."/>
            <person name="Warren J."/>
            <person name="Weissenberger G."/>
            <person name="Zhang J."/>
            <person name="Zhang L."/>
            <person name="Zhou C."/>
            <person name="Zhu D."/>
            <person name="Muzny D."/>
            <person name="Worley K."/>
            <person name="Gibbs R."/>
        </authorList>
    </citation>
    <scope>NUCLEOTIDE SEQUENCE [LARGE SCALE GENOMIC DNA]</scope>
    <source>
        <strain evidence="12 13">ATCC 11741</strain>
    </source>
</reference>
<evidence type="ECO:0000256" key="9">
    <source>
        <dbReference type="ARBA" id="ARBA00022932"/>
    </source>
</evidence>
<dbReference type="GO" id="GO:0005524">
    <property type="term" value="F:ATP binding"/>
    <property type="evidence" value="ECO:0007669"/>
    <property type="project" value="UniProtKB-KW"/>
</dbReference>
<dbReference type="EC" id="3.1.-.-" evidence="10"/>
<dbReference type="GO" id="GO:0016818">
    <property type="term" value="F:hydrolase activity, acting on acid anhydrides, in phosphorus-containing anhydrides"/>
    <property type="evidence" value="ECO:0007669"/>
    <property type="project" value="InterPro"/>
</dbReference>
<keyword evidence="3" id="KW-0235">DNA replication</keyword>
<dbReference type="HAMAP" id="MF_02206">
    <property type="entry name" value="DinG_exonucl"/>
    <property type="match status" value="1"/>
</dbReference>
<dbReference type="InterPro" id="IPR036397">
    <property type="entry name" value="RNaseH_sf"/>
</dbReference>
<dbReference type="Gene3D" id="3.40.50.300">
    <property type="entry name" value="P-loop containing nucleotide triphosphate hydrolases"/>
    <property type="match status" value="2"/>
</dbReference>
<dbReference type="SMART" id="SM00491">
    <property type="entry name" value="HELICc2"/>
    <property type="match status" value="1"/>
</dbReference>
<evidence type="ECO:0000256" key="3">
    <source>
        <dbReference type="ARBA" id="ARBA00022705"/>
    </source>
</evidence>
<dbReference type="HOGENOM" id="CLU_312748_0_0_9"/>
<dbReference type="InterPro" id="IPR014013">
    <property type="entry name" value="Helic_SF1/SF2_ATP-bd_DinG/Rad3"/>
</dbReference>
<evidence type="ECO:0000256" key="8">
    <source>
        <dbReference type="ARBA" id="ARBA00022840"/>
    </source>
</evidence>
<keyword evidence="4 10" id="KW-0540">Nuclease</keyword>
<dbReference type="InterPro" id="IPR014001">
    <property type="entry name" value="Helicase_ATP-bd"/>
</dbReference>
<evidence type="ECO:0000256" key="7">
    <source>
        <dbReference type="ARBA" id="ARBA00022839"/>
    </source>
</evidence>
<evidence type="ECO:0000313" key="13">
    <source>
        <dbReference type="Proteomes" id="UP000003531"/>
    </source>
</evidence>
<name>C2EF28_9LACO</name>
<dbReference type="InterPro" id="IPR013520">
    <property type="entry name" value="Ribonucl_H"/>
</dbReference>
<dbReference type="GO" id="GO:0003677">
    <property type="term" value="F:DNA binding"/>
    <property type="evidence" value="ECO:0007669"/>
    <property type="project" value="InterPro"/>
</dbReference>
<protein>
    <recommendedName>
        <fullName evidence="10">3'-5' exonuclease DinG</fullName>
        <ecNumber evidence="10">3.1.-.-</ecNumber>
    </recommendedName>
</protein>
<evidence type="ECO:0000259" key="11">
    <source>
        <dbReference type="PROSITE" id="PS51193"/>
    </source>
</evidence>
<accession>C2EF28</accession>
<dbReference type="InterPro" id="IPR006054">
    <property type="entry name" value="DnaQ"/>
</dbReference>
<comment type="function">
    <text evidence="10">3'-5' exonuclease.</text>
</comment>
<dbReference type="SMART" id="SM00487">
    <property type="entry name" value="DEXDc"/>
    <property type="match status" value="1"/>
</dbReference>
<keyword evidence="7 10" id="KW-0269">Exonuclease</keyword>
<dbReference type="Pfam" id="PF13307">
    <property type="entry name" value="Helicase_C_2"/>
    <property type="match status" value="1"/>
</dbReference>
<keyword evidence="2" id="KW-0548">Nucleotidyltransferase</keyword>
<keyword evidence="5 10" id="KW-0547">Nucleotide-binding</keyword>
<dbReference type="InterPro" id="IPR027417">
    <property type="entry name" value="P-loop_NTPase"/>
</dbReference>
<dbReference type="InterPro" id="IPR006555">
    <property type="entry name" value="ATP-dep_Helicase_C"/>
</dbReference>
<dbReference type="Gene3D" id="3.30.420.10">
    <property type="entry name" value="Ribonuclease H-like superfamily/Ribonuclease H"/>
    <property type="match status" value="1"/>
</dbReference>
<proteinExistence type="inferred from homology"/>
<dbReference type="InterPro" id="IPR006310">
    <property type="entry name" value="DinG"/>
</dbReference>
<evidence type="ECO:0000313" key="12">
    <source>
        <dbReference type="EMBL" id="EEJ74581.1"/>
    </source>
</evidence>
<keyword evidence="12" id="KW-0347">Helicase</keyword>
<dbReference type="CDD" id="cd06127">
    <property type="entry name" value="DEDDh"/>
    <property type="match status" value="1"/>
</dbReference>
<dbReference type="NCBIfam" id="TIGR01407">
    <property type="entry name" value="dinG_rel"/>
    <property type="match status" value="1"/>
</dbReference>
<dbReference type="SMART" id="SM00479">
    <property type="entry name" value="EXOIII"/>
    <property type="match status" value="1"/>
</dbReference>